<gene>
    <name evidence="1" type="ORF">DY218_33175</name>
</gene>
<accession>A0A372LWG8</accession>
<comment type="caution">
    <text evidence="1">The sequence shown here is derived from an EMBL/GenBank/DDBJ whole genome shotgun (WGS) entry which is preliminary data.</text>
</comment>
<proteinExistence type="predicted"/>
<name>A0A372LWG8_9ACTN</name>
<dbReference type="EMBL" id="QUAK01000238">
    <property type="protein sequence ID" value="RFU82357.1"/>
    <property type="molecule type" value="Genomic_DNA"/>
</dbReference>
<reference evidence="1 2" key="1">
    <citation type="submission" date="2018-08" db="EMBL/GenBank/DDBJ databases">
        <title>Isolation, diversity and antifungal activity of Actinobacteria from wheat.</title>
        <authorList>
            <person name="Han C."/>
        </authorList>
    </citation>
    <scope>NUCLEOTIDE SEQUENCE [LARGE SCALE GENOMIC DNA]</scope>
    <source>
        <strain evidence="1 2">NEAU-YY421</strain>
    </source>
</reference>
<protein>
    <submittedName>
        <fullName evidence="1">Uncharacterized protein</fullName>
    </submittedName>
</protein>
<dbReference type="Proteomes" id="UP000263094">
    <property type="component" value="Unassembled WGS sequence"/>
</dbReference>
<keyword evidence="2" id="KW-1185">Reference proteome</keyword>
<organism evidence="1 2">
    <name type="scientific">Streptomyces triticagri</name>
    <dbReference type="NCBI Taxonomy" id="2293568"/>
    <lineage>
        <taxon>Bacteria</taxon>
        <taxon>Bacillati</taxon>
        <taxon>Actinomycetota</taxon>
        <taxon>Actinomycetes</taxon>
        <taxon>Kitasatosporales</taxon>
        <taxon>Streptomycetaceae</taxon>
        <taxon>Streptomyces</taxon>
    </lineage>
</organism>
<evidence type="ECO:0000313" key="2">
    <source>
        <dbReference type="Proteomes" id="UP000263094"/>
    </source>
</evidence>
<evidence type="ECO:0000313" key="1">
    <source>
        <dbReference type="EMBL" id="RFU82357.1"/>
    </source>
</evidence>
<dbReference type="AlphaFoldDB" id="A0A372LWG8"/>
<sequence length="181" mass="16973">MMVQGGVGRVRDVPADGVAGAAVFGGLAGVGSGAGPGAAGAVGALVSEFTSLRGLQSAVGELLRDLRGSPASAAVLGQERVARGQLGGGADAWGEAAAVHGACEALLRELGVFARLLDASVAAVGSTGLAARRGYESLDGEVRSQVVAAGAALGDPGAGRGAGGGAGGVVAGGSGVSGRGW</sequence>